<organism evidence="5 6">
    <name type="scientific">Roseicella aquatilis</name>
    <dbReference type="NCBI Taxonomy" id="2527868"/>
    <lineage>
        <taxon>Bacteria</taxon>
        <taxon>Pseudomonadati</taxon>
        <taxon>Pseudomonadota</taxon>
        <taxon>Alphaproteobacteria</taxon>
        <taxon>Acetobacterales</taxon>
        <taxon>Roseomonadaceae</taxon>
        <taxon>Roseicella</taxon>
    </lineage>
</organism>
<dbReference type="Gene3D" id="3.40.718.10">
    <property type="entry name" value="Isopropylmalate Dehydrogenase"/>
    <property type="match status" value="1"/>
</dbReference>
<feature type="domain" description="Phosphate acetyl/butaryl transferase" evidence="4">
    <location>
        <begin position="525"/>
        <end position="742"/>
    </location>
</feature>
<dbReference type="GO" id="GO:0016746">
    <property type="term" value="F:acyltransferase activity"/>
    <property type="evidence" value="ECO:0007669"/>
    <property type="project" value="UniProtKB-KW"/>
</dbReference>
<evidence type="ECO:0000256" key="3">
    <source>
        <dbReference type="SAM" id="MobiDB-lite"/>
    </source>
</evidence>
<dbReference type="InterPro" id="IPR002505">
    <property type="entry name" value="PTA_PTB"/>
</dbReference>
<keyword evidence="2" id="KW-0012">Acyltransferase</keyword>
<name>A0A4R4DTB7_9PROT</name>
<dbReference type="SUPFAM" id="SSF53659">
    <property type="entry name" value="Isocitrate/Isopropylmalate dehydrogenase-like"/>
    <property type="match status" value="1"/>
</dbReference>
<dbReference type="PANTHER" id="PTHR43356">
    <property type="entry name" value="PHOSPHATE ACETYLTRANSFERASE"/>
    <property type="match status" value="1"/>
</dbReference>
<dbReference type="SUPFAM" id="SSF46785">
    <property type="entry name" value="Winged helix' DNA-binding domain"/>
    <property type="match status" value="1"/>
</dbReference>
<protein>
    <submittedName>
        <fullName evidence="5">Bifunctional enoyl-CoA hydratase/phosphate acetyltransferase</fullName>
    </submittedName>
</protein>
<proteinExistence type="predicted"/>
<dbReference type="AlphaFoldDB" id="A0A4R4DTB7"/>
<dbReference type="OrthoDB" id="9800237at2"/>
<gene>
    <name evidence="5" type="ORF">EXY23_05615</name>
</gene>
<dbReference type="PANTHER" id="PTHR43356:SF2">
    <property type="entry name" value="PHOSPHATE ACETYLTRANSFERASE"/>
    <property type="match status" value="1"/>
</dbReference>
<comment type="caution">
    <text evidence="5">The sequence shown here is derived from an EMBL/GenBank/DDBJ whole genome shotgun (WGS) entry which is preliminary data.</text>
</comment>
<keyword evidence="6" id="KW-1185">Reference proteome</keyword>
<dbReference type="Proteomes" id="UP000295023">
    <property type="component" value="Unassembled WGS sequence"/>
</dbReference>
<dbReference type="PROSITE" id="PS51257">
    <property type="entry name" value="PROKAR_LIPOPROTEIN"/>
    <property type="match status" value="1"/>
</dbReference>
<feature type="region of interest" description="Disordered" evidence="3">
    <location>
        <begin position="32"/>
        <end position="71"/>
    </location>
</feature>
<sequence length="750" mass="78003">MPICCRSDATRSGSCGSIFGQSCEAPWRRFPEGLISDPREPGQGRRQFLTRHPGPTHARAPPGCASQAGWPARAGFRSRPASSCYGAEMRHTANSPAPQKGIAISLPARDAVLAGFQGRFVEAQYVWTSFLLDHLIECRKRIGDLDAMLVLIVVGLSALRQVQKVRELEGEHISLGYRTSELPNKGETVNAYSIANITGIPRENVRRRLADLAEQGWLEQAPDGGWRIHRGETGHGKAAADLAELTASTVSRIADFIGRLATVSAAAVADRPAGDTTAGLAAPGPDAMAVAWTQVPPERPATRTGYTLGSLVPGLRAEHCRRIGPRAFDLAAALVGVPAAPAPGGVPGGDAALLLQGMLAEVAAQELPGPGGAVLGVDLDLHAAPEAGEEVTATLQVASVNRTSGIARLTARVTGEKGRLLAEGQLRVRPATAPVQAARVERAGLLLQRHPHIRAIETRAAALEPMPVAIAWPDDQDSLLGPLKAAQRGLIRPVLIGDPVRIEAAAREAGASLEGCGIEAAEAPQMAAARAVSLARDGRVQALVQGSLHADELMAAVLSRDGGLRGTRRLSHVFLLDMPAYHKPLLVTDAAVNIAPDLVAKADILQNAVDLGIALGIARPKVAILAAVETVNPKMPATLDAALLCKMADRGQVRGAILDGPLAFDTAMSAAAARVKGIESQVAGDPDILLCPDLEAGNMVAKQLAYLAGAEAAGIVLGARVPVILTSRAGSIAARIASIAMARLMVAAGG</sequence>
<feature type="compositionally biased region" description="Basic and acidic residues" evidence="3">
    <location>
        <begin position="32"/>
        <end position="43"/>
    </location>
</feature>
<dbReference type="Pfam" id="PF01515">
    <property type="entry name" value="PTA_PTB"/>
    <property type="match status" value="1"/>
</dbReference>
<dbReference type="SUPFAM" id="SSF54637">
    <property type="entry name" value="Thioesterase/thiol ester dehydrase-isomerase"/>
    <property type="match status" value="1"/>
</dbReference>
<evidence type="ECO:0000256" key="1">
    <source>
        <dbReference type="ARBA" id="ARBA00022679"/>
    </source>
</evidence>
<dbReference type="NCBIfam" id="NF006045">
    <property type="entry name" value="PRK08190.1"/>
    <property type="match status" value="1"/>
</dbReference>
<dbReference type="InterPro" id="IPR036390">
    <property type="entry name" value="WH_DNA-bd_sf"/>
</dbReference>
<keyword evidence="1 5" id="KW-0808">Transferase</keyword>
<reference evidence="5 6" key="1">
    <citation type="submission" date="2019-03" db="EMBL/GenBank/DDBJ databases">
        <title>Paracraurococcus aquatilis NE82 genome sequence.</title>
        <authorList>
            <person name="Zhao Y."/>
            <person name="Du Z."/>
        </authorList>
    </citation>
    <scope>NUCLEOTIDE SEQUENCE [LARGE SCALE GENOMIC DNA]</scope>
    <source>
        <strain evidence="5 6">NE82</strain>
    </source>
</reference>
<accession>A0A4R4DTB7</accession>
<evidence type="ECO:0000313" key="5">
    <source>
        <dbReference type="EMBL" id="TCZ64853.1"/>
    </source>
</evidence>
<evidence type="ECO:0000259" key="4">
    <source>
        <dbReference type="Pfam" id="PF01515"/>
    </source>
</evidence>
<evidence type="ECO:0000256" key="2">
    <source>
        <dbReference type="ARBA" id="ARBA00023315"/>
    </source>
</evidence>
<dbReference type="Gene3D" id="3.10.129.10">
    <property type="entry name" value="Hotdog Thioesterase"/>
    <property type="match status" value="1"/>
</dbReference>
<evidence type="ECO:0000313" key="6">
    <source>
        <dbReference type="Proteomes" id="UP000295023"/>
    </source>
</evidence>
<dbReference type="InterPro" id="IPR029069">
    <property type="entry name" value="HotDog_dom_sf"/>
</dbReference>
<dbReference type="InterPro" id="IPR050500">
    <property type="entry name" value="Phos_Acetyltrans/Butyryltrans"/>
</dbReference>
<dbReference type="EMBL" id="SKBM01000004">
    <property type="protein sequence ID" value="TCZ64853.1"/>
    <property type="molecule type" value="Genomic_DNA"/>
</dbReference>